<dbReference type="SUPFAM" id="SSF51338">
    <property type="entry name" value="Composite domain of metallo-dependent hydrolases"/>
    <property type="match status" value="1"/>
</dbReference>
<gene>
    <name evidence="1" type="ORF">MUO15_07725</name>
</gene>
<dbReference type="EMBL" id="CP095075">
    <property type="protein sequence ID" value="UOR13341.1"/>
    <property type="molecule type" value="Genomic_DNA"/>
</dbReference>
<evidence type="ECO:0000313" key="2">
    <source>
        <dbReference type="Proteomes" id="UP000830326"/>
    </source>
</evidence>
<dbReference type="Proteomes" id="UP000830326">
    <property type="component" value="Chromosome"/>
</dbReference>
<name>A0ABY4HEW4_9BACI</name>
<proteinExistence type="predicted"/>
<dbReference type="Gene3D" id="2.30.40.10">
    <property type="entry name" value="Urease, subunit C, domain 1"/>
    <property type="match status" value="1"/>
</dbReference>
<reference evidence="1" key="1">
    <citation type="submission" date="2022-04" db="EMBL/GenBank/DDBJ databases">
        <title>Halobacillus sp. isolated from saltern.</title>
        <authorList>
            <person name="Won M."/>
            <person name="Lee C.-M."/>
            <person name="Woen H.-Y."/>
            <person name="Kwon S.-W."/>
        </authorList>
    </citation>
    <scope>NUCLEOTIDE SEQUENCE</scope>
    <source>
        <strain evidence="1">SSHM10-5</strain>
    </source>
</reference>
<organism evidence="1 2">
    <name type="scientific">Halobacillus amylolyticus</name>
    <dbReference type="NCBI Taxonomy" id="2932259"/>
    <lineage>
        <taxon>Bacteria</taxon>
        <taxon>Bacillati</taxon>
        <taxon>Bacillota</taxon>
        <taxon>Bacilli</taxon>
        <taxon>Bacillales</taxon>
        <taxon>Bacillaceae</taxon>
        <taxon>Halobacillus</taxon>
    </lineage>
</organism>
<protein>
    <submittedName>
        <fullName evidence="1">Amidohydrolase family protein</fullName>
    </submittedName>
</protein>
<keyword evidence="2" id="KW-1185">Reference proteome</keyword>
<sequence>MGSIEKGKDADLVLWDGHPYDFVPSPVWTMIDGKVVYD</sequence>
<dbReference type="InterPro" id="IPR011059">
    <property type="entry name" value="Metal-dep_hydrolase_composite"/>
</dbReference>
<evidence type="ECO:0000313" key="1">
    <source>
        <dbReference type="EMBL" id="UOR13341.1"/>
    </source>
</evidence>
<accession>A0ABY4HEW4</accession>